<proteinExistence type="inferred from homology"/>
<keyword evidence="6" id="KW-0862">Zinc</keyword>
<keyword evidence="7" id="KW-0472">Membrane</keyword>
<dbReference type="EMBL" id="CAJPIZ010004786">
    <property type="protein sequence ID" value="CAG2107933.1"/>
    <property type="molecule type" value="Genomic_DNA"/>
</dbReference>
<dbReference type="InterPro" id="IPR007810">
    <property type="entry name" value="Pep3/Vps18_beta-prop"/>
</dbReference>
<dbReference type="GO" id="GO:0030674">
    <property type="term" value="F:protein-macromolecule adaptor activity"/>
    <property type="evidence" value="ECO:0007669"/>
    <property type="project" value="TreeGrafter"/>
</dbReference>
<evidence type="ECO:0000259" key="11">
    <source>
        <dbReference type="Pfam" id="PF26148"/>
    </source>
</evidence>
<comment type="subcellular location">
    <subcellularLocation>
        <location evidence="1">Late endosome membrane</location>
        <topology evidence="1">Peripheral membrane protein</topology>
        <orientation evidence="1">Cytoplasmic side</orientation>
    </subcellularLocation>
</comment>
<sequence length="979" mass="111824">MASLFDQYERFASLSGSTSRPVLDVEPNHDNSIINMCSDSEDPIFSKHKLDFLPVDNITHLVVSNNHVVIALRNKTILRMDLLHGSQTTDTELTAFISDKSHTSRVNHLFLDPTGKHCIINVINSETQVSAENLYLARKCVQMSKMRGHVITAVGWNYEVSARSQSNTTANILIGTNKGLIFESELVPADESKFFPIGGPEQYFKQAFELGSDAGPVSAIEFHKIRPLSAHESIRLYQFVGNASNTSDSPYLYQVFNTPYSTPYQDMPRHMNFSQLNFYYPNPNSIPQSFGWLTGPGVLCGRIDISPKSVTNNSVISDTTLLTYRSETDTSFNDENPIGFVLTQYHVLILMRNFLKIICVLNDEVVFEEYFTETYGKLVGIAKDPTRGTVWVFTHLAIYRYRIVAEDRNIWKIYLAKRDFEAAKRLARNDAIKTNEIICSEANYYFSKKNYEKSASLYALSHKCFEEIALKFIQINEDEALKQFLVCKLDTLSLKDTTQLTVLVLWLIEIQLNQMGSLKNAGKESSHDYQLIEAEFESLLSQNKNCLIKSRKAVYDLIESHGNQKNWIHFAVLMQDYDRVIEYHLQHKNYSQALTVLRQQGVTDMFYRFAPIIMQEMPAELISLLIQLAPQLDSTKLIPALCLETIRYLEHCAYKLGDSDPVIHNYLLALYAQTTPDKLMTYLSMKGEDESTVPYDIRYAARICCELGLERACVHLYSTMGMCEEAVDLALTFDIQLAKQTADRSGDQIGDQLRKKLWLRIARHVISSEEKDIKTATKILKECELLKIEDILPFFPDFATIDHFKEAICSSLQEYNRNIESLKEDMKSATESAHQIRQDIKAFRNKFTIIRTEDNCTVCSYPVLNRAFYAFPCGHLFHNDCLVSELMPYLPQSQQQRVDEIQRNLNYSGGPSTQFKTNNDVLGDQSNSISIANDRERLLNELDDIVGNECFYCGDIIISSIDQPFILPEEMSQAMEGWD</sequence>
<dbReference type="AlphaFoldDB" id="A0A7R9Q0B1"/>
<organism evidence="12">
    <name type="scientific">Medioppia subpectinata</name>
    <dbReference type="NCBI Taxonomy" id="1979941"/>
    <lineage>
        <taxon>Eukaryota</taxon>
        <taxon>Metazoa</taxon>
        <taxon>Ecdysozoa</taxon>
        <taxon>Arthropoda</taxon>
        <taxon>Chelicerata</taxon>
        <taxon>Arachnida</taxon>
        <taxon>Acari</taxon>
        <taxon>Acariformes</taxon>
        <taxon>Sarcoptiformes</taxon>
        <taxon>Oribatida</taxon>
        <taxon>Brachypylina</taxon>
        <taxon>Oppioidea</taxon>
        <taxon>Oppiidae</taxon>
        <taxon>Medioppia</taxon>
    </lineage>
</organism>
<keyword evidence="4" id="KW-0479">Metal-binding</keyword>
<dbReference type="EMBL" id="OC859361">
    <property type="protein sequence ID" value="CAD7627503.1"/>
    <property type="molecule type" value="Genomic_DNA"/>
</dbReference>
<keyword evidence="13" id="KW-1185">Reference proteome</keyword>
<feature type="domain" description="Pep3/Vps18 RING C-terminal" evidence="11">
    <location>
        <begin position="854"/>
        <end position="905"/>
    </location>
</feature>
<evidence type="ECO:0000256" key="9">
    <source>
        <dbReference type="SAM" id="Coils"/>
    </source>
</evidence>
<dbReference type="GO" id="GO:0008270">
    <property type="term" value="F:zinc ion binding"/>
    <property type="evidence" value="ECO:0007669"/>
    <property type="project" value="UniProtKB-KW"/>
</dbReference>
<dbReference type="PANTHER" id="PTHR23323:SF26">
    <property type="entry name" value="VACUOLAR PROTEIN SORTING-ASSOCIATED PROTEIN 18 HOMOLOG"/>
    <property type="match status" value="1"/>
</dbReference>
<evidence type="ECO:0000313" key="13">
    <source>
        <dbReference type="Proteomes" id="UP000759131"/>
    </source>
</evidence>
<evidence type="ECO:0000256" key="4">
    <source>
        <dbReference type="ARBA" id="ARBA00022723"/>
    </source>
</evidence>
<evidence type="ECO:0000256" key="5">
    <source>
        <dbReference type="ARBA" id="ARBA00022771"/>
    </source>
</evidence>
<dbReference type="InterPro" id="IPR013083">
    <property type="entry name" value="Znf_RING/FYVE/PHD"/>
</dbReference>
<evidence type="ECO:0000256" key="8">
    <source>
        <dbReference type="PROSITE-ProRule" id="PRU01006"/>
    </source>
</evidence>
<feature type="repeat" description="CHCR" evidence="8">
    <location>
        <begin position="613"/>
        <end position="774"/>
    </location>
</feature>
<dbReference type="GO" id="GO:0048284">
    <property type="term" value="P:organelle fusion"/>
    <property type="evidence" value="ECO:0007669"/>
    <property type="project" value="TreeGrafter"/>
</dbReference>
<dbReference type="GO" id="GO:0031902">
    <property type="term" value="C:late endosome membrane"/>
    <property type="evidence" value="ECO:0007669"/>
    <property type="project" value="UniProtKB-SubCell"/>
</dbReference>
<evidence type="ECO:0000256" key="3">
    <source>
        <dbReference type="ARBA" id="ARBA00017338"/>
    </source>
</evidence>
<dbReference type="OrthoDB" id="1845386at2759"/>
<evidence type="ECO:0000259" key="10">
    <source>
        <dbReference type="Pfam" id="PF05131"/>
    </source>
</evidence>
<dbReference type="Proteomes" id="UP000759131">
    <property type="component" value="Unassembled WGS sequence"/>
</dbReference>
<dbReference type="GO" id="GO:0008333">
    <property type="term" value="P:endosome to lysosome transport"/>
    <property type="evidence" value="ECO:0007669"/>
    <property type="project" value="TreeGrafter"/>
</dbReference>
<evidence type="ECO:0000256" key="6">
    <source>
        <dbReference type="ARBA" id="ARBA00022833"/>
    </source>
</evidence>
<feature type="coiled-coil region" evidence="9">
    <location>
        <begin position="805"/>
        <end position="846"/>
    </location>
</feature>
<comment type="similarity">
    <text evidence="2">Belongs to the VPS18 family.</text>
</comment>
<dbReference type="GO" id="GO:0007040">
    <property type="term" value="P:lysosome organization"/>
    <property type="evidence" value="ECO:0007669"/>
    <property type="project" value="TreeGrafter"/>
</dbReference>
<dbReference type="GO" id="GO:0006904">
    <property type="term" value="P:vesicle docking involved in exocytosis"/>
    <property type="evidence" value="ECO:0007669"/>
    <property type="project" value="TreeGrafter"/>
</dbReference>
<dbReference type="InterPro" id="IPR000547">
    <property type="entry name" value="Clathrin_H-chain/VPS_repeat"/>
</dbReference>
<dbReference type="PROSITE" id="PS50236">
    <property type="entry name" value="CHCR"/>
    <property type="match status" value="1"/>
</dbReference>
<dbReference type="InterPro" id="IPR058919">
    <property type="entry name" value="Pep3/Vps18_RING_C"/>
</dbReference>
<keyword evidence="9" id="KW-0175">Coiled coil</keyword>
<dbReference type="SUPFAM" id="SSF57850">
    <property type="entry name" value="RING/U-box"/>
    <property type="match status" value="1"/>
</dbReference>
<dbReference type="GO" id="GO:0006886">
    <property type="term" value="P:intracellular protein transport"/>
    <property type="evidence" value="ECO:0007669"/>
    <property type="project" value="UniProtKB-UniRule"/>
</dbReference>
<protein>
    <recommendedName>
        <fullName evidence="3">Vacuolar protein sorting-associated protein 18 homolog</fullName>
    </recommendedName>
</protein>
<accession>A0A7R9Q0B1</accession>
<gene>
    <name evidence="12" type="ORF">OSB1V03_LOCUS7929</name>
</gene>
<dbReference type="Pfam" id="PF26148">
    <property type="entry name" value="VPS18_RING_C"/>
    <property type="match status" value="1"/>
</dbReference>
<dbReference type="GO" id="GO:0007032">
    <property type="term" value="P:endosome organization"/>
    <property type="evidence" value="ECO:0007669"/>
    <property type="project" value="TreeGrafter"/>
</dbReference>
<evidence type="ECO:0000313" key="12">
    <source>
        <dbReference type="EMBL" id="CAD7627503.1"/>
    </source>
</evidence>
<dbReference type="PANTHER" id="PTHR23323">
    <property type="entry name" value="VACUOLAR PROTEIN SORTING-ASSOCIATED PROTEIN"/>
    <property type="match status" value="1"/>
</dbReference>
<keyword evidence="5" id="KW-0863">Zinc-finger</keyword>
<reference evidence="12" key="1">
    <citation type="submission" date="2020-11" db="EMBL/GenBank/DDBJ databases">
        <authorList>
            <person name="Tran Van P."/>
        </authorList>
    </citation>
    <scope>NUCLEOTIDE SEQUENCE</scope>
</reference>
<evidence type="ECO:0000256" key="7">
    <source>
        <dbReference type="ARBA" id="ARBA00023136"/>
    </source>
</evidence>
<dbReference type="Pfam" id="PF05131">
    <property type="entry name" value="Pep3_Vps18"/>
    <property type="match status" value="1"/>
</dbReference>
<name>A0A7R9Q0B1_9ACAR</name>
<dbReference type="Gene3D" id="3.30.40.10">
    <property type="entry name" value="Zinc/RING finger domain, C3HC4 (zinc finger)"/>
    <property type="match status" value="1"/>
</dbReference>
<evidence type="ECO:0000256" key="1">
    <source>
        <dbReference type="ARBA" id="ARBA00004492"/>
    </source>
</evidence>
<evidence type="ECO:0000256" key="2">
    <source>
        <dbReference type="ARBA" id="ARBA00010454"/>
    </source>
</evidence>
<feature type="domain" description="Pep3/Vps18 beta-propeller" evidence="10">
    <location>
        <begin position="43"/>
        <end position="402"/>
    </location>
</feature>
<dbReference type="GO" id="GO:0030897">
    <property type="term" value="C:HOPS complex"/>
    <property type="evidence" value="ECO:0007669"/>
    <property type="project" value="TreeGrafter"/>
</dbReference>